<dbReference type="OrthoDB" id="989221at2759"/>
<feature type="transmembrane region" description="Helical" evidence="4">
    <location>
        <begin position="12"/>
        <end position="33"/>
    </location>
</feature>
<keyword evidence="5" id="KW-1185">Reference proteome</keyword>
<dbReference type="SUPFAM" id="SSF48264">
    <property type="entry name" value="Cytochrome P450"/>
    <property type="match status" value="1"/>
</dbReference>
<evidence type="ECO:0000313" key="6">
    <source>
        <dbReference type="RefSeq" id="XP_022737350.1"/>
    </source>
</evidence>
<sequence length="166" mass="18466">MSPNLVASNPFHYFCIIVFPFLVLVIFLVKWLLASPPTANKSPPPSPPKLPILGNLHQLGCHLHRSLRSIAQLYGHDFMLLHFGSVSVIIVSSTDAATEIKKAHDVISSDRPQIGAAKKLLYNDMSTSYGDLIWGGIRWDKAHRRRNSSRGFVQSKKRVMALIPGL</sequence>
<dbReference type="KEGG" id="dzi:111290317"/>
<dbReference type="InterPro" id="IPR001128">
    <property type="entry name" value="Cyt_P450"/>
</dbReference>
<evidence type="ECO:0000313" key="5">
    <source>
        <dbReference type="Proteomes" id="UP000515121"/>
    </source>
</evidence>
<keyword evidence="3" id="KW-0408">Iron</keyword>
<dbReference type="Proteomes" id="UP000515121">
    <property type="component" value="Unplaced"/>
</dbReference>
<dbReference type="PANTHER" id="PTHR47955:SF15">
    <property type="entry name" value="CYTOCHROME P450 71A2-LIKE"/>
    <property type="match status" value="1"/>
</dbReference>
<dbReference type="GeneID" id="111290317"/>
<dbReference type="RefSeq" id="XP_022737350.1">
    <property type="nucleotide sequence ID" value="XM_022881615.1"/>
</dbReference>
<dbReference type="Gene3D" id="1.10.630.10">
    <property type="entry name" value="Cytochrome P450"/>
    <property type="match status" value="1"/>
</dbReference>
<proteinExistence type="inferred from homology"/>
<evidence type="ECO:0000256" key="1">
    <source>
        <dbReference type="ARBA" id="ARBA00010617"/>
    </source>
</evidence>
<dbReference type="AlphaFoldDB" id="A0A6P5YAH2"/>
<name>A0A6P5YAH2_DURZI</name>
<keyword evidence="4" id="KW-0812">Transmembrane</keyword>
<evidence type="ECO:0000256" key="3">
    <source>
        <dbReference type="ARBA" id="ARBA00023004"/>
    </source>
</evidence>
<dbReference type="Pfam" id="PF00067">
    <property type="entry name" value="p450"/>
    <property type="match status" value="1"/>
</dbReference>
<keyword evidence="4" id="KW-0472">Membrane</keyword>
<organism evidence="5 6">
    <name type="scientific">Durio zibethinus</name>
    <name type="common">Durian</name>
    <dbReference type="NCBI Taxonomy" id="66656"/>
    <lineage>
        <taxon>Eukaryota</taxon>
        <taxon>Viridiplantae</taxon>
        <taxon>Streptophyta</taxon>
        <taxon>Embryophyta</taxon>
        <taxon>Tracheophyta</taxon>
        <taxon>Spermatophyta</taxon>
        <taxon>Magnoliopsida</taxon>
        <taxon>eudicotyledons</taxon>
        <taxon>Gunneridae</taxon>
        <taxon>Pentapetalae</taxon>
        <taxon>rosids</taxon>
        <taxon>malvids</taxon>
        <taxon>Malvales</taxon>
        <taxon>Malvaceae</taxon>
        <taxon>Helicteroideae</taxon>
        <taxon>Durio</taxon>
    </lineage>
</organism>
<gene>
    <name evidence="6" type="primary">LOC111290317</name>
</gene>
<dbReference type="GO" id="GO:0004497">
    <property type="term" value="F:monooxygenase activity"/>
    <property type="evidence" value="ECO:0007669"/>
    <property type="project" value="InterPro"/>
</dbReference>
<evidence type="ECO:0000256" key="4">
    <source>
        <dbReference type="SAM" id="Phobius"/>
    </source>
</evidence>
<dbReference type="GO" id="GO:0020037">
    <property type="term" value="F:heme binding"/>
    <property type="evidence" value="ECO:0007669"/>
    <property type="project" value="InterPro"/>
</dbReference>
<reference evidence="6" key="1">
    <citation type="submission" date="2025-08" db="UniProtKB">
        <authorList>
            <consortium name="RefSeq"/>
        </authorList>
    </citation>
    <scope>IDENTIFICATION</scope>
    <source>
        <tissue evidence="6">Fruit stalk</tissue>
    </source>
</reference>
<keyword evidence="2" id="KW-0479">Metal-binding</keyword>
<evidence type="ECO:0000256" key="2">
    <source>
        <dbReference type="ARBA" id="ARBA00022723"/>
    </source>
</evidence>
<keyword evidence="4" id="KW-1133">Transmembrane helix</keyword>
<comment type="similarity">
    <text evidence="1">Belongs to the cytochrome P450 family.</text>
</comment>
<protein>
    <submittedName>
        <fullName evidence="6">Psoralen synthase-like</fullName>
    </submittedName>
</protein>
<dbReference type="GO" id="GO:0005506">
    <property type="term" value="F:iron ion binding"/>
    <property type="evidence" value="ECO:0007669"/>
    <property type="project" value="InterPro"/>
</dbReference>
<dbReference type="GO" id="GO:0016705">
    <property type="term" value="F:oxidoreductase activity, acting on paired donors, with incorporation or reduction of molecular oxygen"/>
    <property type="evidence" value="ECO:0007669"/>
    <property type="project" value="InterPro"/>
</dbReference>
<accession>A0A6P5YAH2</accession>
<dbReference type="PANTHER" id="PTHR47955">
    <property type="entry name" value="CYTOCHROME P450 FAMILY 71 PROTEIN"/>
    <property type="match status" value="1"/>
</dbReference>
<dbReference type="InterPro" id="IPR036396">
    <property type="entry name" value="Cyt_P450_sf"/>
</dbReference>